<comment type="caution">
    <text evidence="2">The sequence shown here is derived from an EMBL/GenBank/DDBJ whole genome shotgun (WGS) entry which is preliminary data.</text>
</comment>
<sequence>MHRRDAERPGLPSNGSDPGGLKMVEHAHFGADILFVPTPPRDASGQVQLELRTLPDGRLALPVYTSIPSLVRCCGPFQHWSALDGSGFDGVKAATGFDVALVDASIPNEHRQRPPEPVQADDTALPDSWLESASAWGDGNLR</sequence>
<organism evidence="2 3">
    <name type="scientific">Rhodococcus daqingensis</name>
    <dbReference type="NCBI Taxonomy" id="2479363"/>
    <lineage>
        <taxon>Bacteria</taxon>
        <taxon>Bacillati</taxon>
        <taxon>Actinomycetota</taxon>
        <taxon>Actinomycetes</taxon>
        <taxon>Mycobacteriales</taxon>
        <taxon>Nocardiaceae</taxon>
        <taxon>Rhodococcus</taxon>
    </lineage>
</organism>
<dbReference type="Proteomes" id="UP001596484">
    <property type="component" value="Unassembled WGS sequence"/>
</dbReference>
<feature type="region of interest" description="Disordered" evidence="1">
    <location>
        <begin position="106"/>
        <end position="127"/>
    </location>
</feature>
<proteinExistence type="predicted"/>
<feature type="region of interest" description="Disordered" evidence="1">
    <location>
        <begin position="1"/>
        <end position="22"/>
    </location>
</feature>
<dbReference type="EMBL" id="JBHTCS010000021">
    <property type="protein sequence ID" value="MFC7449729.1"/>
    <property type="molecule type" value="Genomic_DNA"/>
</dbReference>
<gene>
    <name evidence="2" type="ORF">ACFQS9_17675</name>
</gene>
<accession>A0ABW2S1Y5</accession>
<dbReference type="NCBIfam" id="NF042914">
    <property type="entry name" value="SAV915_dom"/>
    <property type="match status" value="1"/>
</dbReference>
<dbReference type="RefSeq" id="WP_378407017.1">
    <property type="nucleotide sequence ID" value="NZ_JBHTCS010000021.1"/>
</dbReference>
<name>A0ABW2S1Y5_9NOCA</name>
<evidence type="ECO:0000313" key="2">
    <source>
        <dbReference type="EMBL" id="MFC7449729.1"/>
    </source>
</evidence>
<protein>
    <submittedName>
        <fullName evidence="2">SAV_915 family protein</fullName>
    </submittedName>
</protein>
<reference evidence="3" key="1">
    <citation type="journal article" date="2019" name="Int. J. Syst. Evol. Microbiol.">
        <title>The Global Catalogue of Microorganisms (GCM) 10K type strain sequencing project: providing services to taxonomists for standard genome sequencing and annotation.</title>
        <authorList>
            <consortium name="The Broad Institute Genomics Platform"/>
            <consortium name="The Broad Institute Genome Sequencing Center for Infectious Disease"/>
            <person name="Wu L."/>
            <person name="Ma J."/>
        </authorList>
    </citation>
    <scope>NUCLEOTIDE SEQUENCE [LARGE SCALE GENOMIC DNA]</scope>
    <source>
        <strain evidence="3">ICMP 19430</strain>
    </source>
</reference>
<evidence type="ECO:0000313" key="3">
    <source>
        <dbReference type="Proteomes" id="UP001596484"/>
    </source>
</evidence>
<keyword evidence="3" id="KW-1185">Reference proteome</keyword>
<evidence type="ECO:0000256" key="1">
    <source>
        <dbReference type="SAM" id="MobiDB-lite"/>
    </source>
</evidence>
<dbReference type="InterPro" id="IPR049975">
    <property type="entry name" value="SAV_915-like_dom"/>
</dbReference>